<dbReference type="InterPro" id="IPR017946">
    <property type="entry name" value="PLC-like_Pdiesterase_TIM-brl"/>
</dbReference>
<feature type="transmembrane region" description="Helical" evidence="1">
    <location>
        <begin position="318"/>
        <end position="337"/>
    </location>
</feature>
<dbReference type="Pfam" id="PF03009">
    <property type="entry name" value="GDPD"/>
    <property type="match status" value="1"/>
</dbReference>
<evidence type="ECO:0000313" key="3">
    <source>
        <dbReference type="EMBL" id="KRK26059.1"/>
    </source>
</evidence>
<feature type="domain" description="GP-PDE" evidence="2">
    <location>
        <begin position="345"/>
        <end position="573"/>
    </location>
</feature>
<evidence type="ECO:0000313" key="4">
    <source>
        <dbReference type="Proteomes" id="UP000051020"/>
    </source>
</evidence>
<dbReference type="GO" id="GO:0006629">
    <property type="term" value="P:lipid metabolic process"/>
    <property type="evidence" value="ECO:0007669"/>
    <property type="project" value="InterPro"/>
</dbReference>
<dbReference type="EMBL" id="AZCU01000004">
    <property type="protein sequence ID" value="KRK26059.1"/>
    <property type="molecule type" value="Genomic_DNA"/>
</dbReference>
<feature type="transmembrane region" description="Helical" evidence="1">
    <location>
        <begin position="129"/>
        <end position="152"/>
    </location>
</feature>
<feature type="transmembrane region" description="Helical" evidence="1">
    <location>
        <begin position="219"/>
        <end position="245"/>
    </location>
</feature>
<dbReference type="PANTHER" id="PTHR46211:SF8">
    <property type="entry name" value="PHOSPHODIESTERASE"/>
    <property type="match status" value="1"/>
</dbReference>
<dbReference type="InterPro" id="IPR030395">
    <property type="entry name" value="GP_PDE_dom"/>
</dbReference>
<dbReference type="Gene3D" id="3.20.20.190">
    <property type="entry name" value="Phosphatidylinositol (PI) phosphodiesterase"/>
    <property type="match status" value="1"/>
</dbReference>
<dbReference type="InterPro" id="IPR018476">
    <property type="entry name" value="GlyceroP-diester-Pdiesterase_M"/>
</dbReference>
<feature type="transmembrane region" description="Helical" evidence="1">
    <location>
        <begin position="20"/>
        <end position="42"/>
    </location>
</feature>
<dbReference type="SUPFAM" id="SSF51695">
    <property type="entry name" value="PLC-like phosphodiesterases"/>
    <property type="match status" value="1"/>
</dbReference>
<dbReference type="AlphaFoldDB" id="A0A837RBR2"/>
<sequence length="599" mass="68666">MRMGAWRFWWDSTRRFYKNWGSYVALIFSTNLVISYLAVPFFNWLLEMLLKWQGVSYVSYTNVLSIIIHTPIAALGMLAILLAVIILIYWQFAFLLLGIINIFRGRPQTIRQVLRTTVTSLTLTSPSTFLFFIGYFIVILPFGSFIFTTPLLNKARIPAFIVSYLLENPWMALGLAGFYLIAGYLGIRLISLLPLMIIDRLPWKTAVTRSWQQTKHRTLRYLWTMLVTLFMILVAVTLIYMLIYLAQLGFDKTGIAMAAATVNLFIMEAITEVIICYTTAVFMMLIIVCYRQDFTLLRQAPQHFNEAPRMKRWTRASVAIGILLATSLLVAVNLVYLNGLVITKPIIISHRGVDDGNGVQNTIPALIKTSKEHPDYVEMDIQVTKDHQFVVMHDPTLKALAGINKKPSQLTLKQLEKITVRENGHQAKIPSFDAYLKAARQHHQKLLVEIKTSSAYTSADTKRFINRYGATLLAHHDQVHTLSYKVMRDLKRLDSQQFVSYILPYNLTFPHTDANGYTMEVTTLNDQFVDKADRNHKTVYAWDIDDTDQMDRMMFMGVTGIITDNLKEMQQEAKSNTDHPSYAKLLLTFMNELSLTSNE</sequence>
<gene>
    <name evidence="3" type="ORF">FD24_GL002394</name>
</gene>
<protein>
    <submittedName>
        <fullName evidence="3">Glycerophosphodiester phosphodiesterase</fullName>
    </submittedName>
</protein>
<accession>A0A837RBR2</accession>
<keyword evidence="1" id="KW-0472">Membrane</keyword>
<proteinExistence type="predicted"/>
<dbReference type="CDD" id="cd08579">
    <property type="entry name" value="GDPD_memb_like"/>
    <property type="match status" value="1"/>
</dbReference>
<reference evidence="3 4" key="1">
    <citation type="journal article" date="2015" name="Genome Announc.">
        <title>Expanding the biotechnology potential of lactobacilli through comparative genomics of 213 strains and associated genera.</title>
        <authorList>
            <person name="Sun Z."/>
            <person name="Harris H.M."/>
            <person name="McCann A."/>
            <person name="Guo C."/>
            <person name="Argimon S."/>
            <person name="Zhang W."/>
            <person name="Yang X."/>
            <person name="Jeffery I.B."/>
            <person name="Cooney J.C."/>
            <person name="Kagawa T.F."/>
            <person name="Liu W."/>
            <person name="Song Y."/>
            <person name="Salvetti E."/>
            <person name="Wrobel A."/>
            <person name="Rasinkangas P."/>
            <person name="Parkhill J."/>
            <person name="Rea M.C."/>
            <person name="O'Sullivan O."/>
            <person name="Ritari J."/>
            <person name="Douillard F.P."/>
            <person name="Paul Ross R."/>
            <person name="Yang R."/>
            <person name="Briner A.E."/>
            <person name="Felis G.E."/>
            <person name="de Vos W.M."/>
            <person name="Barrangou R."/>
            <person name="Klaenhammer T.R."/>
            <person name="Caufield P.W."/>
            <person name="Cui Y."/>
            <person name="Zhang H."/>
            <person name="O'Toole P.W."/>
        </authorList>
    </citation>
    <scope>NUCLEOTIDE SEQUENCE [LARGE SCALE GENOMIC DNA]</scope>
    <source>
        <strain evidence="3 4">DSM 20314</strain>
    </source>
</reference>
<dbReference type="PROSITE" id="PS51704">
    <property type="entry name" value="GP_PDE"/>
    <property type="match status" value="1"/>
</dbReference>
<feature type="transmembrane region" description="Helical" evidence="1">
    <location>
        <begin position="265"/>
        <end position="290"/>
    </location>
</feature>
<keyword evidence="1" id="KW-0812">Transmembrane</keyword>
<feature type="transmembrane region" description="Helical" evidence="1">
    <location>
        <begin position="172"/>
        <end position="198"/>
    </location>
</feature>
<dbReference type="GO" id="GO:0008081">
    <property type="term" value="F:phosphoric diester hydrolase activity"/>
    <property type="evidence" value="ECO:0007669"/>
    <property type="project" value="InterPro"/>
</dbReference>
<feature type="transmembrane region" description="Helical" evidence="1">
    <location>
        <begin position="78"/>
        <end position="103"/>
    </location>
</feature>
<name>A0A837RBR2_LACPE</name>
<organism evidence="3 4">
    <name type="scientific">Lactiplantibacillus pentosus DSM 20314</name>
    <dbReference type="NCBI Taxonomy" id="1423791"/>
    <lineage>
        <taxon>Bacteria</taxon>
        <taxon>Bacillati</taxon>
        <taxon>Bacillota</taxon>
        <taxon>Bacilli</taxon>
        <taxon>Lactobacillales</taxon>
        <taxon>Lactobacillaceae</taxon>
        <taxon>Lactiplantibacillus</taxon>
    </lineage>
</organism>
<dbReference type="Pfam" id="PF10110">
    <property type="entry name" value="GPDPase_memb"/>
    <property type="match status" value="1"/>
</dbReference>
<comment type="caution">
    <text evidence="3">The sequence shown here is derived from an EMBL/GenBank/DDBJ whole genome shotgun (WGS) entry which is preliminary data.</text>
</comment>
<dbReference type="PANTHER" id="PTHR46211">
    <property type="entry name" value="GLYCEROPHOSPHORYL DIESTER PHOSPHODIESTERASE"/>
    <property type="match status" value="1"/>
</dbReference>
<evidence type="ECO:0000256" key="1">
    <source>
        <dbReference type="SAM" id="Phobius"/>
    </source>
</evidence>
<keyword evidence="1" id="KW-1133">Transmembrane helix</keyword>
<evidence type="ECO:0000259" key="2">
    <source>
        <dbReference type="PROSITE" id="PS51704"/>
    </source>
</evidence>
<dbReference type="Proteomes" id="UP000051020">
    <property type="component" value="Unassembled WGS sequence"/>
</dbReference>